<dbReference type="AlphaFoldDB" id="A0AAV2RXI0"/>
<evidence type="ECO:0000313" key="2">
    <source>
        <dbReference type="Proteomes" id="UP001497623"/>
    </source>
</evidence>
<name>A0AAV2RXI0_MEGNR</name>
<accession>A0AAV2RXI0</accession>
<keyword evidence="2" id="KW-1185">Reference proteome</keyword>
<proteinExistence type="predicted"/>
<sequence>MFGFVFRQSTENIGFIARTVTTSSVYHQGDKHLYMQNDGRGNKFNKRYNQLFKIADKYKTINLEDIARNGCNFYNCENSVVQKRKKYLNSNFMPCVSPNVLSRERMINSMSKLCINTRLINGVYSPFNKIHITETYLTNFQLPLKRHYSQNVKGFDIHKRISSLKVKKRVQRKKKMIEDETEEGLKSVEGFESPARHKFLTFDPDFDLPDIPLHKPPPR</sequence>
<gene>
    <name evidence="1" type="ORF">MNOR_LOCUS29291</name>
</gene>
<evidence type="ECO:0000313" key="1">
    <source>
        <dbReference type="EMBL" id="CAL4143459.1"/>
    </source>
</evidence>
<protein>
    <submittedName>
        <fullName evidence="1">Uncharacterized protein</fullName>
    </submittedName>
</protein>
<dbReference type="Proteomes" id="UP001497623">
    <property type="component" value="Unassembled WGS sequence"/>
</dbReference>
<dbReference type="EMBL" id="CAXKWB010033658">
    <property type="protein sequence ID" value="CAL4143459.1"/>
    <property type="molecule type" value="Genomic_DNA"/>
</dbReference>
<organism evidence="1 2">
    <name type="scientific">Meganyctiphanes norvegica</name>
    <name type="common">Northern krill</name>
    <name type="synonym">Thysanopoda norvegica</name>
    <dbReference type="NCBI Taxonomy" id="48144"/>
    <lineage>
        <taxon>Eukaryota</taxon>
        <taxon>Metazoa</taxon>
        <taxon>Ecdysozoa</taxon>
        <taxon>Arthropoda</taxon>
        <taxon>Crustacea</taxon>
        <taxon>Multicrustacea</taxon>
        <taxon>Malacostraca</taxon>
        <taxon>Eumalacostraca</taxon>
        <taxon>Eucarida</taxon>
        <taxon>Euphausiacea</taxon>
        <taxon>Euphausiidae</taxon>
        <taxon>Meganyctiphanes</taxon>
    </lineage>
</organism>
<feature type="non-terminal residue" evidence="1">
    <location>
        <position position="219"/>
    </location>
</feature>
<reference evidence="1 2" key="1">
    <citation type="submission" date="2024-05" db="EMBL/GenBank/DDBJ databases">
        <authorList>
            <person name="Wallberg A."/>
        </authorList>
    </citation>
    <scope>NUCLEOTIDE SEQUENCE [LARGE SCALE GENOMIC DNA]</scope>
</reference>
<comment type="caution">
    <text evidence="1">The sequence shown here is derived from an EMBL/GenBank/DDBJ whole genome shotgun (WGS) entry which is preliminary data.</text>
</comment>